<dbReference type="PANTHER" id="PTHR31350:SF29">
    <property type="entry name" value="PROTEIN SIRB1 N-TERMINAL DOMAIN-CONTAINING PROTEIN"/>
    <property type="match status" value="1"/>
</dbReference>
<dbReference type="KEGG" id="dzi:111309969"/>
<dbReference type="OrthoDB" id="611769at2759"/>
<keyword evidence="3" id="KW-1185">Reference proteome</keyword>
<dbReference type="Proteomes" id="UP000515121">
    <property type="component" value="Unplaced"/>
</dbReference>
<evidence type="ECO:0000259" key="2">
    <source>
        <dbReference type="Pfam" id="PF13369"/>
    </source>
</evidence>
<dbReference type="PANTHER" id="PTHR31350">
    <property type="entry name" value="SI:DKEY-261L7.2"/>
    <property type="match status" value="1"/>
</dbReference>
<evidence type="ECO:0000256" key="1">
    <source>
        <dbReference type="SAM" id="MobiDB-lite"/>
    </source>
</evidence>
<dbReference type="Pfam" id="PF13369">
    <property type="entry name" value="Transglut_core2"/>
    <property type="match status" value="1"/>
</dbReference>
<protein>
    <submittedName>
        <fullName evidence="4">Uncharacterized protein LOC111309969</fullName>
    </submittedName>
</protein>
<name>A0A6P6AIV2_DURZI</name>
<gene>
    <name evidence="4" type="primary">LOC111309969</name>
</gene>
<dbReference type="InterPro" id="IPR032698">
    <property type="entry name" value="SirB1_N"/>
</dbReference>
<accession>A0A6P6AIV2</accession>
<feature type="region of interest" description="Disordered" evidence="1">
    <location>
        <begin position="1"/>
        <end position="22"/>
    </location>
</feature>
<organism evidence="3 4">
    <name type="scientific">Durio zibethinus</name>
    <name type="common">Durian</name>
    <dbReference type="NCBI Taxonomy" id="66656"/>
    <lineage>
        <taxon>Eukaryota</taxon>
        <taxon>Viridiplantae</taxon>
        <taxon>Streptophyta</taxon>
        <taxon>Embryophyta</taxon>
        <taxon>Tracheophyta</taxon>
        <taxon>Spermatophyta</taxon>
        <taxon>Magnoliopsida</taxon>
        <taxon>eudicotyledons</taxon>
        <taxon>Gunneridae</taxon>
        <taxon>Pentapetalae</taxon>
        <taxon>rosids</taxon>
        <taxon>malvids</taxon>
        <taxon>Malvales</taxon>
        <taxon>Malvaceae</taxon>
        <taxon>Helicteroideae</taxon>
        <taxon>Durio</taxon>
    </lineage>
</organism>
<dbReference type="GeneID" id="111309969"/>
<feature type="domain" description="Protein SirB1 N-terminal" evidence="2">
    <location>
        <begin position="156"/>
        <end position="237"/>
    </location>
</feature>
<proteinExistence type="predicted"/>
<sequence>MSHSRRIKEEKISKVSSNEPAMSSASSIATASSLSLWIPKPSPSKFSKCQLCPSLPPLSPPFYRVVCRRGSPQHASPTDLNFALHDALESSGMDTCHAREARKGFISQIQKLSAIERETSISINRCLDLGRTALYIAAEDDSLISHSSVPLPVDAFLERLDDLSMGYCPHYNSSCRSSPENFLESIEKYLYVKKGFRRSSANNQAEPRALYLHSVLTHRSGSSVLLSLLHSEILKMLRLWGLLDFDVEIFFPHDLHSLPRAYHKQKSKESDQPHIMTVQMLLEKILRNLKDALWPFQHDHADSLFLRAAHAANCVDKFNGIQESGYQLASAKAAQHRLERGVWTSVRFGDMRRALSACERLILLKTDPKEMRDYSILLYHCGLYGQALKYLKLYQDTKSSSSQCQSTNSISILEEDAVQRLLLRLNLIAMEEGWTQPSYSRNFLGNNSEPW</sequence>
<dbReference type="RefSeq" id="XP_022764741.1">
    <property type="nucleotide sequence ID" value="XM_022909006.1"/>
</dbReference>
<evidence type="ECO:0000313" key="3">
    <source>
        <dbReference type="Proteomes" id="UP000515121"/>
    </source>
</evidence>
<reference evidence="4" key="1">
    <citation type="submission" date="2025-08" db="UniProtKB">
        <authorList>
            <consortium name="RefSeq"/>
        </authorList>
    </citation>
    <scope>IDENTIFICATION</scope>
    <source>
        <tissue evidence="4">Fruit stalk</tissue>
    </source>
</reference>
<evidence type="ECO:0000313" key="4">
    <source>
        <dbReference type="RefSeq" id="XP_022764741.1"/>
    </source>
</evidence>
<dbReference type="AlphaFoldDB" id="A0A6P6AIV2"/>